<dbReference type="NCBIfam" id="TIGR01300">
    <property type="entry name" value="CPA3_mnhG_phaG"/>
    <property type="match status" value="1"/>
</dbReference>
<organism evidence="2 3">
    <name type="scientific">Phreatobacter oligotrophus</name>
    <dbReference type="NCBI Taxonomy" id="1122261"/>
    <lineage>
        <taxon>Bacteria</taxon>
        <taxon>Pseudomonadati</taxon>
        <taxon>Pseudomonadota</taxon>
        <taxon>Alphaproteobacteria</taxon>
        <taxon>Hyphomicrobiales</taxon>
        <taxon>Phreatobacteraceae</taxon>
        <taxon>Phreatobacter</taxon>
    </lineage>
</organism>
<dbReference type="GO" id="GO:0015385">
    <property type="term" value="F:sodium:proton antiporter activity"/>
    <property type="evidence" value="ECO:0007669"/>
    <property type="project" value="TreeGrafter"/>
</dbReference>
<feature type="transmembrane region" description="Helical" evidence="1">
    <location>
        <begin position="61"/>
        <end position="84"/>
    </location>
</feature>
<feature type="transmembrane region" description="Helical" evidence="1">
    <location>
        <begin position="6"/>
        <end position="25"/>
    </location>
</feature>
<evidence type="ECO:0000256" key="1">
    <source>
        <dbReference type="SAM" id="Phobius"/>
    </source>
</evidence>
<dbReference type="SUPFAM" id="SSF52402">
    <property type="entry name" value="Adenine nucleotide alpha hydrolases-like"/>
    <property type="match status" value="1"/>
</dbReference>
<sequence>MNAVLSSLFLVAGSGLCLLAAIGVLRLPDFFMRMHASTKAGVAGTGLILIGVGFSDPSLGLWVKIALAVTFLLLTTPIAGHLLARAGYVAGVPLWSGTSIDQLSDTLPRGDFDRTTRHPAKATDQRSLRDHGRGLTAVHVAITSGDDIEEVIRQAVAIAQAHGVPLVGLAIIDATTVGHVGPVPLGGAHYAANLRNSQFEKARRRLGMSVQMFESIAKTSGCSYSVRVEEGDAVEILRDTRRPDALLMVSRSSWFDHGVAEGVYDPMRRLVRNGIHPLIGVERCCADVRKIVFVHDGSPHSDRTLDWLLEVDPWPDAGIDVVPDEGTSLRDLESVRQKIDAGKRFRIPAEGVLARPEPDVLVFGNEGHEGWINRLRSGSRPSLEGTPVVIFG</sequence>
<protein>
    <submittedName>
        <fullName evidence="2">Monovalent cation/proton antiporter MnhG/PhaG subunit</fullName>
    </submittedName>
</protein>
<dbReference type="NCBIfam" id="NF009314">
    <property type="entry name" value="PRK12674.1-2"/>
    <property type="match status" value="1"/>
</dbReference>
<dbReference type="PANTHER" id="PTHR34703:SF1">
    <property type="entry name" value="ANTIPORTER SUBUNIT MNHG2-RELATED"/>
    <property type="match status" value="1"/>
</dbReference>
<keyword evidence="1" id="KW-0812">Transmembrane</keyword>
<proteinExistence type="predicted"/>
<dbReference type="AlphaFoldDB" id="A0A2T4YWS4"/>
<comment type="caution">
    <text evidence="2">The sequence shown here is derived from an EMBL/GenBank/DDBJ whole genome shotgun (WGS) entry which is preliminary data.</text>
</comment>
<evidence type="ECO:0000313" key="3">
    <source>
        <dbReference type="Proteomes" id="UP000241808"/>
    </source>
</evidence>
<dbReference type="Gene3D" id="3.40.50.12370">
    <property type="match status" value="1"/>
</dbReference>
<feature type="transmembrane region" description="Helical" evidence="1">
    <location>
        <begin position="37"/>
        <end position="55"/>
    </location>
</feature>
<accession>A0A2T4YWS4</accession>
<dbReference type="PANTHER" id="PTHR34703">
    <property type="entry name" value="ANTIPORTER SUBUNIT MNHG2-RELATED"/>
    <property type="match status" value="1"/>
</dbReference>
<dbReference type="EMBL" id="PZZL01000019">
    <property type="protein sequence ID" value="PTM49305.1"/>
    <property type="molecule type" value="Genomic_DNA"/>
</dbReference>
<reference evidence="2 3" key="1">
    <citation type="submission" date="2018-04" db="EMBL/GenBank/DDBJ databases">
        <title>Genomic Encyclopedia of Archaeal and Bacterial Type Strains, Phase II (KMG-II): from individual species to whole genera.</title>
        <authorList>
            <person name="Goeker M."/>
        </authorList>
    </citation>
    <scope>NUCLEOTIDE SEQUENCE [LARGE SCALE GENOMIC DNA]</scope>
    <source>
        <strain evidence="2 3">DSM 25521</strain>
    </source>
</reference>
<gene>
    <name evidence="2" type="ORF">C8P69_11919</name>
</gene>
<name>A0A2T4YWS4_9HYPH</name>
<keyword evidence="3" id="KW-1185">Reference proteome</keyword>
<keyword evidence="1" id="KW-0472">Membrane</keyword>
<dbReference type="Proteomes" id="UP000241808">
    <property type="component" value="Unassembled WGS sequence"/>
</dbReference>
<keyword evidence="1" id="KW-1133">Transmembrane helix</keyword>
<dbReference type="Pfam" id="PF03334">
    <property type="entry name" value="PhaG_MnhG_YufB"/>
    <property type="match status" value="1"/>
</dbReference>
<dbReference type="RefSeq" id="WP_170118348.1">
    <property type="nucleotide sequence ID" value="NZ_PZZL01000019.1"/>
</dbReference>
<evidence type="ECO:0000313" key="2">
    <source>
        <dbReference type="EMBL" id="PTM49305.1"/>
    </source>
</evidence>
<dbReference type="InterPro" id="IPR005133">
    <property type="entry name" value="PhaG_MnhG_YufB"/>
</dbReference>